<keyword evidence="2" id="KW-0472">Membrane</keyword>
<feature type="transmembrane region" description="Helical" evidence="2">
    <location>
        <begin position="104"/>
        <end position="124"/>
    </location>
</feature>
<proteinExistence type="predicted"/>
<evidence type="ECO:0000313" key="3">
    <source>
        <dbReference type="EMBL" id="XBS71163.1"/>
    </source>
</evidence>
<keyword evidence="2" id="KW-0812">Transmembrane</keyword>
<dbReference type="EMBL" id="CP157947">
    <property type="protein sequence ID" value="XBS71163.1"/>
    <property type="molecule type" value="Genomic_DNA"/>
</dbReference>
<evidence type="ECO:0000256" key="1">
    <source>
        <dbReference type="SAM" id="MobiDB-lite"/>
    </source>
</evidence>
<organism evidence="3">
    <name type="scientific">Acerihabitans sp. KWT182</name>
    <dbReference type="NCBI Taxonomy" id="3157919"/>
    <lineage>
        <taxon>Bacteria</taxon>
        <taxon>Pseudomonadati</taxon>
        <taxon>Pseudomonadota</taxon>
        <taxon>Gammaproteobacteria</taxon>
        <taxon>Enterobacterales</taxon>
        <taxon>Pectobacteriaceae</taxon>
        <taxon>Acerihabitans</taxon>
    </lineage>
</organism>
<name>A0AAU7QDF1_9GAMM</name>
<feature type="transmembrane region" description="Helical" evidence="2">
    <location>
        <begin position="130"/>
        <end position="150"/>
    </location>
</feature>
<dbReference type="AlphaFoldDB" id="A0AAU7QDF1"/>
<gene>
    <name evidence="3" type="ORF">ABK905_09450</name>
</gene>
<protein>
    <submittedName>
        <fullName evidence="3">Tail assembly protein</fullName>
    </submittedName>
</protein>
<keyword evidence="2" id="KW-1133">Transmembrane helix</keyword>
<reference evidence="3" key="1">
    <citation type="submission" date="2024-06" db="EMBL/GenBank/DDBJ databases">
        <authorList>
            <person name="Coelho C."/>
            <person name="Bento M."/>
            <person name="Garcia E."/>
            <person name="Camelo A."/>
            <person name="Brandao I."/>
            <person name="Espirito Santo C."/>
            <person name="Trovao J."/>
            <person name="Verissimo A."/>
            <person name="Costa J."/>
            <person name="Tiago I."/>
        </authorList>
    </citation>
    <scope>NUCLEOTIDE SEQUENCE</scope>
    <source>
        <strain evidence="3">KWT182</strain>
    </source>
</reference>
<feature type="region of interest" description="Disordered" evidence="1">
    <location>
        <begin position="156"/>
        <end position="175"/>
    </location>
</feature>
<evidence type="ECO:0000256" key="2">
    <source>
        <dbReference type="SAM" id="Phobius"/>
    </source>
</evidence>
<accession>A0AAU7QDF1</accession>
<sequence length="208" mass="22052">MAFIDVPMRRMVFHGPLISRFGREFKFKAHNSKKMISAAKHLLDGFEKYLMEAHKRGLTFAVFIGDKNKRNVTKEELEIDASSQDIHLVPVIIGSKRGGLFQTILGVALIAVAAFASGGLGAAFTAAGTWGGALAATGASLALGGVVQMLSPQQSGLRMSQDPDNKPSYAFGGPVNTTTQGNPVPVLYGSREIGGAIISAGIYTEDQQ</sequence>